<evidence type="ECO:0000313" key="7">
    <source>
        <dbReference type="EnsemblMetazoa" id="AALFPA23_000287.P37963"/>
    </source>
</evidence>
<evidence type="ECO:0000256" key="5">
    <source>
        <dbReference type="SAM" id="SignalP"/>
    </source>
</evidence>
<dbReference type="GeneID" id="109396976"/>
<evidence type="ECO:0000256" key="4">
    <source>
        <dbReference type="RuleBase" id="RU004262"/>
    </source>
</evidence>
<dbReference type="RefSeq" id="XP_062711857.1">
    <property type="nucleotide sequence ID" value="XM_062855873.1"/>
</dbReference>
<dbReference type="PANTHER" id="PTHR11610:SF104">
    <property type="entry name" value="AGAP010328-PA"/>
    <property type="match status" value="1"/>
</dbReference>
<protein>
    <recommendedName>
        <fullName evidence="6">Lipase domain-containing protein</fullName>
    </recommendedName>
</protein>
<reference evidence="7" key="2">
    <citation type="submission" date="2025-05" db="UniProtKB">
        <authorList>
            <consortium name="EnsemblMetazoa"/>
        </authorList>
    </citation>
    <scope>IDENTIFICATION</scope>
    <source>
        <strain evidence="7">Foshan</strain>
    </source>
</reference>
<dbReference type="EnsemblMetazoa" id="AALFPA23_000287.R37963">
    <property type="protein sequence ID" value="AALFPA23_000287.P37963"/>
    <property type="gene ID" value="AALFPA23_000287"/>
</dbReference>
<dbReference type="SUPFAM" id="SSF53474">
    <property type="entry name" value="alpha/beta-Hydrolases"/>
    <property type="match status" value="1"/>
</dbReference>
<organism evidence="7 8">
    <name type="scientific">Aedes albopictus</name>
    <name type="common">Asian tiger mosquito</name>
    <name type="synonym">Stegomyia albopicta</name>
    <dbReference type="NCBI Taxonomy" id="7160"/>
    <lineage>
        <taxon>Eukaryota</taxon>
        <taxon>Metazoa</taxon>
        <taxon>Ecdysozoa</taxon>
        <taxon>Arthropoda</taxon>
        <taxon>Hexapoda</taxon>
        <taxon>Insecta</taxon>
        <taxon>Pterygota</taxon>
        <taxon>Neoptera</taxon>
        <taxon>Endopterygota</taxon>
        <taxon>Diptera</taxon>
        <taxon>Nematocera</taxon>
        <taxon>Culicoidea</taxon>
        <taxon>Culicidae</taxon>
        <taxon>Culicinae</taxon>
        <taxon>Aedini</taxon>
        <taxon>Aedes</taxon>
        <taxon>Stegomyia</taxon>
    </lineage>
</organism>
<keyword evidence="3" id="KW-0964">Secreted</keyword>
<evidence type="ECO:0000256" key="2">
    <source>
        <dbReference type="ARBA" id="ARBA00010701"/>
    </source>
</evidence>
<feature type="chain" id="PRO_5045512078" description="Lipase domain-containing protein" evidence="5">
    <location>
        <begin position="23"/>
        <end position="288"/>
    </location>
</feature>
<evidence type="ECO:0000259" key="6">
    <source>
        <dbReference type="Pfam" id="PF00151"/>
    </source>
</evidence>
<keyword evidence="8" id="KW-1185">Reference proteome</keyword>
<dbReference type="Pfam" id="PF00151">
    <property type="entry name" value="Lipase"/>
    <property type="match status" value="1"/>
</dbReference>
<proteinExistence type="inferred from homology"/>
<sequence>MRRGIVVTVLVLLTSGGGFCDAKRQIRAASEDIFFEENDACESTEKFAMIVHGWRESCRTEWIADIQSNLTLHRGGCLVCMDYSKYSMEDYFAGLLPKFNLIAEALVGKLKELEARGFDAANGHLFGFSFGAQLSIEAGRRFGFRKLGRLDACEPAGPGFDSDRVFAMLDPKFAAKKVQCIHTSSDKGTFRRECHQDWNMGNCGTNQLAAGPYPKGSHGLCPYFYNSAFANEFRAIPKPNECLSFRAVWPISDRVRMGYFADLDSGITGDFFSRTIKTYPYNEIPNEV</sequence>
<name>A0ABM1XJU2_AEDAL</name>
<dbReference type="Proteomes" id="UP000069940">
    <property type="component" value="Unassembled WGS sequence"/>
</dbReference>
<evidence type="ECO:0000256" key="3">
    <source>
        <dbReference type="ARBA" id="ARBA00022525"/>
    </source>
</evidence>
<reference evidence="8" key="1">
    <citation type="journal article" date="2015" name="Proc. Natl. Acad. Sci. U.S.A.">
        <title>Genome sequence of the Asian Tiger mosquito, Aedes albopictus, reveals insights into its biology, genetics, and evolution.</title>
        <authorList>
            <person name="Chen X.G."/>
            <person name="Jiang X."/>
            <person name="Gu J."/>
            <person name="Xu M."/>
            <person name="Wu Y."/>
            <person name="Deng Y."/>
            <person name="Zhang C."/>
            <person name="Bonizzoni M."/>
            <person name="Dermauw W."/>
            <person name="Vontas J."/>
            <person name="Armbruster P."/>
            <person name="Huang X."/>
            <person name="Yang Y."/>
            <person name="Zhang H."/>
            <person name="He W."/>
            <person name="Peng H."/>
            <person name="Liu Y."/>
            <person name="Wu K."/>
            <person name="Chen J."/>
            <person name="Lirakis M."/>
            <person name="Topalis P."/>
            <person name="Van Leeuwen T."/>
            <person name="Hall A.B."/>
            <person name="Jiang X."/>
            <person name="Thorpe C."/>
            <person name="Mueller R.L."/>
            <person name="Sun C."/>
            <person name="Waterhouse R.M."/>
            <person name="Yan G."/>
            <person name="Tu Z.J."/>
            <person name="Fang X."/>
            <person name="James A.A."/>
        </authorList>
    </citation>
    <scope>NUCLEOTIDE SEQUENCE [LARGE SCALE GENOMIC DNA]</scope>
    <source>
        <strain evidence="8">Foshan</strain>
    </source>
</reference>
<feature type="domain" description="Lipase" evidence="6">
    <location>
        <begin position="41"/>
        <end position="187"/>
    </location>
</feature>
<accession>A0ABM1XJU2</accession>
<dbReference type="InterPro" id="IPR029058">
    <property type="entry name" value="AB_hydrolase_fold"/>
</dbReference>
<dbReference type="Gene3D" id="3.40.50.1820">
    <property type="entry name" value="alpha/beta hydrolase"/>
    <property type="match status" value="1"/>
</dbReference>
<feature type="signal peptide" evidence="5">
    <location>
        <begin position="1"/>
        <end position="22"/>
    </location>
</feature>
<dbReference type="PRINTS" id="PR00821">
    <property type="entry name" value="TAGLIPASE"/>
</dbReference>
<comment type="subcellular location">
    <subcellularLocation>
        <location evidence="1">Secreted</location>
    </subcellularLocation>
</comment>
<dbReference type="PANTHER" id="PTHR11610">
    <property type="entry name" value="LIPASE"/>
    <property type="match status" value="1"/>
</dbReference>
<evidence type="ECO:0000256" key="1">
    <source>
        <dbReference type="ARBA" id="ARBA00004613"/>
    </source>
</evidence>
<evidence type="ECO:0000313" key="8">
    <source>
        <dbReference type="Proteomes" id="UP000069940"/>
    </source>
</evidence>
<keyword evidence="5" id="KW-0732">Signal</keyword>
<dbReference type="InterPro" id="IPR000734">
    <property type="entry name" value="TAG_lipase"/>
</dbReference>
<comment type="similarity">
    <text evidence="2 4">Belongs to the AB hydrolase superfamily. Lipase family.</text>
</comment>
<dbReference type="InterPro" id="IPR013818">
    <property type="entry name" value="Lipase"/>
</dbReference>